<dbReference type="HOGENOM" id="CLU_102617_1_0_1"/>
<evidence type="ECO:0000313" key="3">
    <source>
        <dbReference type="Proteomes" id="UP000016924"/>
    </source>
</evidence>
<proteinExistence type="predicted"/>
<dbReference type="OrthoDB" id="2348401at2759"/>
<feature type="compositionally biased region" description="Basic and acidic residues" evidence="1">
    <location>
        <begin position="1"/>
        <end position="18"/>
    </location>
</feature>
<keyword evidence="3" id="KW-1185">Reference proteome</keyword>
<gene>
    <name evidence="2" type="ORF">W97_05485</name>
</gene>
<organism evidence="2 3">
    <name type="scientific">Coniosporium apollinis (strain CBS 100218)</name>
    <name type="common">Rock-inhabiting black yeast</name>
    <dbReference type="NCBI Taxonomy" id="1168221"/>
    <lineage>
        <taxon>Eukaryota</taxon>
        <taxon>Fungi</taxon>
        <taxon>Dikarya</taxon>
        <taxon>Ascomycota</taxon>
        <taxon>Pezizomycotina</taxon>
        <taxon>Dothideomycetes</taxon>
        <taxon>Dothideomycetes incertae sedis</taxon>
        <taxon>Coniosporium</taxon>
    </lineage>
</organism>
<feature type="compositionally biased region" description="Polar residues" evidence="1">
    <location>
        <begin position="89"/>
        <end position="100"/>
    </location>
</feature>
<evidence type="ECO:0000256" key="1">
    <source>
        <dbReference type="SAM" id="MobiDB-lite"/>
    </source>
</evidence>
<dbReference type="OMA" id="NKGVFQG"/>
<evidence type="ECO:0008006" key="4">
    <source>
        <dbReference type="Google" id="ProtNLM"/>
    </source>
</evidence>
<dbReference type="STRING" id="1168221.R7YX19"/>
<evidence type="ECO:0000313" key="2">
    <source>
        <dbReference type="EMBL" id="EON66388.1"/>
    </source>
</evidence>
<dbReference type="eggNOG" id="ENOG502S44P">
    <property type="taxonomic scope" value="Eukaryota"/>
</dbReference>
<reference evidence="3" key="1">
    <citation type="submission" date="2012-06" db="EMBL/GenBank/DDBJ databases">
        <title>The genome sequence of Coniosporium apollinis CBS 100218.</title>
        <authorList>
            <consortium name="The Broad Institute Genome Sequencing Platform"/>
            <person name="Cuomo C."/>
            <person name="Gorbushina A."/>
            <person name="Noack S."/>
            <person name="Walker B."/>
            <person name="Young S.K."/>
            <person name="Zeng Q."/>
            <person name="Gargeya S."/>
            <person name="Fitzgerald M."/>
            <person name="Haas B."/>
            <person name="Abouelleil A."/>
            <person name="Alvarado L."/>
            <person name="Arachchi H.M."/>
            <person name="Berlin A.M."/>
            <person name="Chapman S.B."/>
            <person name="Goldberg J."/>
            <person name="Griggs A."/>
            <person name="Gujja S."/>
            <person name="Hansen M."/>
            <person name="Howarth C."/>
            <person name="Imamovic A."/>
            <person name="Larimer J."/>
            <person name="McCowan C."/>
            <person name="Montmayeur A."/>
            <person name="Murphy C."/>
            <person name="Neiman D."/>
            <person name="Pearson M."/>
            <person name="Priest M."/>
            <person name="Roberts A."/>
            <person name="Saif S."/>
            <person name="Shea T."/>
            <person name="Sisk P."/>
            <person name="Sykes S."/>
            <person name="Wortman J."/>
            <person name="Nusbaum C."/>
            <person name="Birren B."/>
        </authorList>
    </citation>
    <scope>NUCLEOTIDE SEQUENCE [LARGE SCALE GENOMIC DNA]</scope>
    <source>
        <strain evidence="3">CBS 100218</strain>
    </source>
</reference>
<dbReference type="EMBL" id="JH767580">
    <property type="protein sequence ID" value="EON66388.1"/>
    <property type="molecule type" value="Genomic_DNA"/>
</dbReference>
<dbReference type="Pfam" id="PF04119">
    <property type="entry name" value="HSP9_HSP12"/>
    <property type="match status" value="1"/>
</dbReference>
<protein>
    <recommendedName>
        <fullName evidence="4">Chaperone/heat shock protein Hsp12</fullName>
    </recommendedName>
</protein>
<dbReference type="PIRSF" id="PIRSF002590">
    <property type="entry name" value="HSP9/HSP12_fun"/>
    <property type="match status" value="1"/>
</dbReference>
<name>R7YX19_CONA1</name>
<dbReference type="AlphaFoldDB" id="R7YX19"/>
<sequence>MSDMGRKSVGDQISDKVTPDSQKSTLDQAKESVSGAGDRVASAVQPEGDKSATQKASDSVRGGSDDAESQGKGVMQSVSDTVSGAAKSVQDTLSGNTNNK</sequence>
<dbReference type="Gene3D" id="6.10.250.2440">
    <property type="match status" value="2"/>
</dbReference>
<accession>R7YX19</accession>
<dbReference type="InterPro" id="IPR007250">
    <property type="entry name" value="HSP9_HSP12"/>
</dbReference>
<feature type="region of interest" description="Disordered" evidence="1">
    <location>
        <begin position="1"/>
        <end position="100"/>
    </location>
</feature>
<dbReference type="Proteomes" id="UP000016924">
    <property type="component" value="Unassembled WGS sequence"/>
</dbReference>
<dbReference type="GeneID" id="19902796"/>
<dbReference type="RefSeq" id="XP_007781705.1">
    <property type="nucleotide sequence ID" value="XM_007783515.1"/>
</dbReference>